<dbReference type="PANTHER" id="PTHR11236:SF50">
    <property type="entry name" value="AMINODEOXYCHORISMATE SYNTHASE COMPONENT 1"/>
    <property type="match status" value="1"/>
</dbReference>
<gene>
    <name evidence="3" type="ORF">METZ01_LOCUS89357</name>
</gene>
<dbReference type="PANTHER" id="PTHR11236">
    <property type="entry name" value="AMINOBENZOATE/ANTHRANILATE SYNTHASE"/>
    <property type="match status" value="1"/>
</dbReference>
<dbReference type="Pfam" id="PF04715">
    <property type="entry name" value="Anth_synt_I_N"/>
    <property type="match status" value="1"/>
</dbReference>
<feature type="domain" description="Anthranilate synthase component I N-terminal" evidence="2">
    <location>
        <begin position="16"/>
        <end position="150"/>
    </location>
</feature>
<dbReference type="InterPro" id="IPR005801">
    <property type="entry name" value="ADC_synthase"/>
</dbReference>
<evidence type="ECO:0000313" key="3">
    <source>
        <dbReference type="EMBL" id="SVA36503.1"/>
    </source>
</evidence>
<dbReference type="SUPFAM" id="SSF56322">
    <property type="entry name" value="ADC synthase"/>
    <property type="match status" value="1"/>
</dbReference>
<dbReference type="InterPro" id="IPR019999">
    <property type="entry name" value="Anth_synth_I-like"/>
</dbReference>
<dbReference type="InterPro" id="IPR006805">
    <property type="entry name" value="Anth_synth_I_N"/>
</dbReference>
<organism evidence="3">
    <name type="scientific">marine metagenome</name>
    <dbReference type="NCBI Taxonomy" id="408172"/>
    <lineage>
        <taxon>unclassified sequences</taxon>
        <taxon>metagenomes</taxon>
        <taxon>ecological metagenomes</taxon>
    </lineage>
</organism>
<feature type="domain" description="Chorismate-utilising enzyme C-terminal" evidence="1">
    <location>
        <begin position="201"/>
        <end position="456"/>
    </location>
</feature>
<dbReference type="EMBL" id="UINC01008100">
    <property type="protein sequence ID" value="SVA36503.1"/>
    <property type="molecule type" value="Genomic_DNA"/>
</dbReference>
<dbReference type="GO" id="GO:0000162">
    <property type="term" value="P:L-tryptophan biosynthetic process"/>
    <property type="evidence" value="ECO:0007669"/>
    <property type="project" value="TreeGrafter"/>
</dbReference>
<proteinExistence type="predicted"/>
<protein>
    <recommendedName>
        <fullName evidence="4">Aminodeoxychorismate synthase</fullName>
    </recommendedName>
</protein>
<dbReference type="InterPro" id="IPR015890">
    <property type="entry name" value="Chorismate_C"/>
</dbReference>
<sequence>MKKILKNKFRVFKLDFIEPIRLFRKFETYTKLVFLDSAGHIGANNRYAYLAIDPICTIKVKNQKVYINDKEKKVSLKNFLQNILNTCSHSKIKGIPNFQCGLSGYVSYDYCLNIENIPQIDKKKSNFTDLNIGLYDLVFAFDLKLKKTFLFSLNLDDTKYVQSVDSHIARRKRLLNFYKLPYIARSIPNKSKIRWKQEISKKEYKEKIKRIICYINDGDIFQTNFTHKFIAQKPANLSENLFYINFRNNTRTPFSAFLNFEDICICSFSPERFIKVDSLKVTTSPIKGTIKTSANKIKDNILKESLIKSEKNLAENLMIVDVLRNDISKVCIKGSVKVKELAELKSYKNVHHLVSTIEGNLRSKKDILNLLIACLPGGSVTGAPKIRAMEIISELEKSQRGVYCGTIGYISFSGDADFNIPIRTATIFNNQISINCGGGIVADSKPESEFCESIDKISNIIKNGKRSETEINKRIIIK</sequence>
<dbReference type="AlphaFoldDB" id="A0A381VAX1"/>
<evidence type="ECO:0000259" key="2">
    <source>
        <dbReference type="Pfam" id="PF04715"/>
    </source>
</evidence>
<dbReference type="Gene3D" id="3.60.120.10">
    <property type="entry name" value="Anthranilate synthase"/>
    <property type="match status" value="1"/>
</dbReference>
<evidence type="ECO:0000259" key="1">
    <source>
        <dbReference type="Pfam" id="PF00425"/>
    </source>
</evidence>
<accession>A0A381VAX1</accession>
<dbReference type="Pfam" id="PF00425">
    <property type="entry name" value="Chorismate_bind"/>
    <property type="match status" value="1"/>
</dbReference>
<dbReference type="PRINTS" id="PR00095">
    <property type="entry name" value="ANTSNTHASEI"/>
</dbReference>
<evidence type="ECO:0008006" key="4">
    <source>
        <dbReference type="Google" id="ProtNLM"/>
    </source>
</evidence>
<reference evidence="3" key="1">
    <citation type="submission" date="2018-05" db="EMBL/GenBank/DDBJ databases">
        <authorList>
            <person name="Lanie J.A."/>
            <person name="Ng W.-L."/>
            <person name="Kazmierczak K.M."/>
            <person name="Andrzejewski T.M."/>
            <person name="Davidsen T.M."/>
            <person name="Wayne K.J."/>
            <person name="Tettelin H."/>
            <person name="Glass J.I."/>
            <person name="Rusch D."/>
            <person name="Podicherti R."/>
            <person name="Tsui H.-C.T."/>
            <person name="Winkler M.E."/>
        </authorList>
    </citation>
    <scope>NUCLEOTIDE SEQUENCE</scope>
</reference>
<name>A0A381VAX1_9ZZZZ</name>
<dbReference type="GO" id="GO:0046820">
    <property type="term" value="F:4-amino-4-deoxychorismate synthase activity"/>
    <property type="evidence" value="ECO:0007669"/>
    <property type="project" value="TreeGrafter"/>
</dbReference>